<comment type="caution">
    <text evidence="5">The sequence shown here is derived from an EMBL/GenBank/DDBJ whole genome shotgun (WGS) entry which is preliminary data.</text>
</comment>
<keyword evidence="1" id="KW-0805">Transcription regulation</keyword>
<evidence type="ECO:0000313" key="6">
    <source>
        <dbReference type="Proteomes" id="UP001596158"/>
    </source>
</evidence>
<dbReference type="PRINTS" id="PR00035">
    <property type="entry name" value="HTHGNTR"/>
</dbReference>
<dbReference type="InterPro" id="IPR011663">
    <property type="entry name" value="UTRA"/>
</dbReference>
<dbReference type="PANTHER" id="PTHR44846">
    <property type="entry name" value="MANNOSYL-D-GLYCERATE TRANSPORT/METABOLISM SYSTEM REPRESSOR MNGR-RELATED"/>
    <property type="match status" value="1"/>
</dbReference>
<evidence type="ECO:0000313" key="5">
    <source>
        <dbReference type="EMBL" id="MFC6179314.1"/>
    </source>
</evidence>
<dbReference type="RefSeq" id="WP_042492121.1">
    <property type="nucleotide sequence ID" value="NZ_BJDT01000001.1"/>
</dbReference>
<feature type="domain" description="HTH gntR-type" evidence="4">
    <location>
        <begin position="1"/>
        <end position="69"/>
    </location>
</feature>
<dbReference type="SUPFAM" id="SSF64288">
    <property type="entry name" value="Chorismate lyase-like"/>
    <property type="match status" value="1"/>
</dbReference>
<keyword evidence="3" id="KW-0804">Transcription</keyword>
<organism evidence="5 6">
    <name type="scientific">Weissella sagaensis</name>
    <dbReference type="NCBI Taxonomy" id="2559928"/>
    <lineage>
        <taxon>Bacteria</taxon>
        <taxon>Bacillati</taxon>
        <taxon>Bacillota</taxon>
        <taxon>Bacilli</taxon>
        <taxon>Lactobacillales</taxon>
        <taxon>Lactobacillaceae</taxon>
        <taxon>Weissella</taxon>
    </lineage>
</organism>
<dbReference type="SUPFAM" id="SSF46785">
    <property type="entry name" value="Winged helix' DNA-binding domain"/>
    <property type="match status" value="1"/>
</dbReference>
<keyword evidence="2" id="KW-0238">DNA-binding</keyword>
<dbReference type="InterPro" id="IPR028978">
    <property type="entry name" value="Chorismate_lyase_/UTRA_dom_sf"/>
</dbReference>
<keyword evidence="6" id="KW-1185">Reference proteome</keyword>
<proteinExistence type="predicted"/>
<dbReference type="Gene3D" id="1.10.10.10">
    <property type="entry name" value="Winged helix-like DNA-binding domain superfamily/Winged helix DNA-binding domain"/>
    <property type="match status" value="1"/>
</dbReference>
<evidence type="ECO:0000256" key="3">
    <source>
        <dbReference type="ARBA" id="ARBA00023163"/>
    </source>
</evidence>
<dbReference type="PANTHER" id="PTHR44846:SF1">
    <property type="entry name" value="MANNOSYL-D-GLYCERATE TRANSPORT_METABOLISM SYSTEM REPRESSOR MNGR-RELATED"/>
    <property type="match status" value="1"/>
</dbReference>
<dbReference type="Gene3D" id="3.40.1410.10">
    <property type="entry name" value="Chorismate lyase-like"/>
    <property type="match status" value="1"/>
</dbReference>
<dbReference type="EMBL" id="JBHSSG010000013">
    <property type="protein sequence ID" value="MFC6179314.1"/>
    <property type="molecule type" value="Genomic_DNA"/>
</dbReference>
<dbReference type="PROSITE" id="PS50949">
    <property type="entry name" value="HTH_GNTR"/>
    <property type="match status" value="1"/>
</dbReference>
<evidence type="ECO:0000256" key="1">
    <source>
        <dbReference type="ARBA" id="ARBA00023015"/>
    </source>
</evidence>
<dbReference type="SMART" id="SM00345">
    <property type="entry name" value="HTH_GNTR"/>
    <property type="match status" value="1"/>
</dbReference>
<dbReference type="Proteomes" id="UP001596158">
    <property type="component" value="Unassembled WGS sequence"/>
</dbReference>
<dbReference type="InterPro" id="IPR036390">
    <property type="entry name" value="WH_DNA-bd_sf"/>
</dbReference>
<protein>
    <submittedName>
        <fullName evidence="5">GntR family transcriptional regulator</fullName>
    </submittedName>
</protein>
<gene>
    <name evidence="5" type="ORF">ACFQGR_07995</name>
</gene>
<evidence type="ECO:0000256" key="2">
    <source>
        <dbReference type="ARBA" id="ARBA00023125"/>
    </source>
</evidence>
<name>A0ABW1RVX9_9LACO</name>
<dbReference type="CDD" id="cd07377">
    <property type="entry name" value="WHTH_GntR"/>
    <property type="match status" value="1"/>
</dbReference>
<dbReference type="InterPro" id="IPR050679">
    <property type="entry name" value="Bact_HTH_transcr_reg"/>
</dbReference>
<dbReference type="Pfam" id="PF07702">
    <property type="entry name" value="UTRA"/>
    <property type="match status" value="1"/>
</dbReference>
<dbReference type="InterPro" id="IPR036388">
    <property type="entry name" value="WH-like_DNA-bd_sf"/>
</dbReference>
<dbReference type="InterPro" id="IPR000524">
    <property type="entry name" value="Tscrpt_reg_HTH_GntR"/>
</dbReference>
<accession>A0ABW1RVX9</accession>
<dbReference type="Pfam" id="PF00392">
    <property type="entry name" value="GntR"/>
    <property type="match status" value="1"/>
</dbReference>
<reference evidence="6" key="1">
    <citation type="journal article" date="2019" name="Int. J. Syst. Evol. Microbiol.">
        <title>The Global Catalogue of Microorganisms (GCM) 10K type strain sequencing project: providing services to taxonomists for standard genome sequencing and annotation.</title>
        <authorList>
            <consortium name="The Broad Institute Genomics Platform"/>
            <consortium name="The Broad Institute Genome Sequencing Center for Infectious Disease"/>
            <person name="Wu L."/>
            <person name="Ma J."/>
        </authorList>
    </citation>
    <scope>NUCLEOTIDE SEQUENCE [LARGE SCALE GENOMIC DNA]</scope>
    <source>
        <strain evidence="6">CCM 8924</strain>
    </source>
</reference>
<evidence type="ECO:0000259" key="4">
    <source>
        <dbReference type="PROSITE" id="PS50949"/>
    </source>
</evidence>
<sequence length="230" mass="26270">MTLFKTLYLDLASKIDNGEYQKGGVLPSEGELQKIYQVSRTTVRKAVDLLVADKKIIRRKGIGLFVAPSMSNQTIFDMAGIIKQTDINKEYKIFIRDIFLRKANPFFADVFDINDDELLYAVSFMNQSKTSTLLEKLWLPLDYFPDFDINTLKVTPILEVVNSGKLDVQDLYQDFQLIEASEEEAKLLDIAIGSPLFKITNMFSDSDKQIIAIEVKIQDALKVKYTIDFN</sequence>